<comment type="caution">
    <text evidence="1">The sequence shown here is derived from an EMBL/GenBank/DDBJ whole genome shotgun (WGS) entry which is preliminary data.</text>
</comment>
<name>A0A9W6CRU4_XANFL</name>
<reference evidence="1" key="1">
    <citation type="submission" date="2022-12" db="EMBL/GenBank/DDBJ databases">
        <title>Reference genome sequencing for broad-spectrum identification of bacterial and archaeal isolates by mass spectrometry.</title>
        <authorList>
            <person name="Sekiguchi Y."/>
            <person name="Tourlousse D.M."/>
        </authorList>
    </citation>
    <scope>NUCLEOTIDE SEQUENCE</scope>
    <source>
        <strain evidence="1">301</strain>
    </source>
</reference>
<organism evidence="1 3">
    <name type="scientific">Xanthobacter flavus</name>
    <dbReference type="NCBI Taxonomy" id="281"/>
    <lineage>
        <taxon>Bacteria</taxon>
        <taxon>Pseudomonadati</taxon>
        <taxon>Pseudomonadota</taxon>
        <taxon>Alphaproteobacteria</taxon>
        <taxon>Hyphomicrobiales</taxon>
        <taxon>Xanthobacteraceae</taxon>
        <taxon>Xanthobacter</taxon>
    </lineage>
</organism>
<evidence type="ECO:0000313" key="4">
    <source>
        <dbReference type="Proteomes" id="UP001245370"/>
    </source>
</evidence>
<evidence type="ECO:0000313" key="2">
    <source>
        <dbReference type="EMBL" id="MDR6336671.1"/>
    </source>
</evidence>
<dbReference type="AlphaFoldDB" id="A0A9W6CRU4"/>
<reference evidence="2 4" key="2">
    <citation type="submission" date="2023-07" db="EMBL/GenBank/DDBJ databases">
        <title>Genomic Encyclopedia of Type Strains, Phase IV (KMG-IV): sequencing the most valuable type-strain genomes for metagenomic binning, comparative biology and taxonomic classification.</title>
        <authorList>
            <person name="Goeker M."/>
        </authorList>
    </citation>
    <scope>NUCLEOTIDE SEQUENCE [LARGE SCALE GENOMIC DNA]</scope>
    <source>
        <strain evidence="2 4">DSM 338</strain>
    </source>
</reference>
<keyword evidence="4" id="KW-1185">Reference proteome</keyword>
<dbReference type="Proteomes" id="UP001144397">
    <property type="component" value="Unassembled WGS sequence"/>
</dbReference>
<evidence type="ECO:0000313" key="1">
    <source>
        <dbReference type="EMBL" id="GLI25285.1"/>
    </source>
</evidence>
<gene>
    <name evidence="2" type="ORF">GGQ86_005174</name>
    <name evidence="1" type="ORF">XFLAVUS301_49590</name>
</gene>
<protein>
    <submittedName>
        <fullName evidence="1">Uncharacterized protein</fullName>
    </submittedName>
</protein>
<evidence type="ECO:0000313" key="3">
    <source>
        <dbReference type="Proteomes" id="UP001144397"/>
    </source>
</evidence>
<proteinExistence type="predicted"/>
<sequence>MFPHVSSVHPRPLLVRHRRLIKAPSEAIIGAWCDPALFTSLDTTEPHMDVTFSIDPVATPRASITLGSPHGDTQERLPLCISYQPAGTGGEQYVAGPIDDPHAMRLFLTLSSTLHLLARADNGATIPATRCSLSAGAMESLVSQQWAMQLLADVLRLLADGLASRSPVE</sequence>
<dbReference type="EMBL" id="BSDO01000013">
    <property type="protein sequence ID" value="GLI25285.1"/>
    <property type="molecule type" value="Genomic_DNA"/>
</dbReference>
<dbReference type="RefSeq" id="WP_281809953.1">
    <property type="nucleotide sequence ID" value="NZ_BSDO01000013.1"/>
</dbReference>
<accession>A0A9W6CRU4</accession>
<dbReference type="EMBL" id="JAVDPY010000015">
    <property type="protein sequence ID" value="MDR6336671.1"/>
    <property type="molecule type" value="Genomic_DNA"/>
</dbReference>
<dbReference type="GeneID" id="95765734"/>
<dbReference type="Proteomes" id="UP001245370">
    <property type="component" value="Unassembled WGS sequence"/>
</dbReference>